<dbReference type="InterPro" id="IPR011663">
    <property type="entry name" value="UTRA"/>
</dbReference>
<dbReference type="InterPro" id="IPR028978">
    <property type="entry name" value="Chorismate_lyase_/UTRA_dom_sf"/>
</dbReference>
<dbReference type="OrthoDB" id="7363114at2"/>
<evidence type="ECO:0000256" key="2">
    <source>
        <dbReference type="ARBA" id="ARBA00023125"/>
    </source>
</evidence>
<dbReference type="RefSeq" id="WP_129315608.1">
    <property type="nucleotide sequence ID" value="NZ_NOIQ01000009.1"/>
</dbReference>
<protein>
    <submittedName>
        <fullName evidence="5">UTRA domain-containing protein</fullName>
    </submittedName>
</protein>
<keyword evidence="2" id="KW-0238">DNA-binding</keyword>
<dbReference type="PROSITE" id="PS50949">
    <property type="entry name" value="HTH_GNTR"/>
    <property type="match status" value="1"/>
</dbReference>
<gene>
    <name evidence="5" type="ORF">GMA10_11250</name>
</gene>
<dbReference type="PRINTS" id="PR00035">
    <property type="entry name" value="HTHGNTR"/>
</dbReference>
<dbReference type="Pfam" id="PF00392">
    <property type="entry name" value="GntR"/>
    <property type="match status" value="1"/>
</dbReference>
<dbReference type="Pfam" id="PF07702">
    <property type="entry name" value="UTRA"/>
    <property type="match status" value="1"/>
</dbReference>
<evidence type="ECO:0000256" key="3">
    <source>
        <dbReference type="ARBA" id="ARBA00023163"/>
    </source>
</evidence>
<dbReference type="SMART" id="SM00345">
    <property type="entry name" value="HTH_GNTR"/>
    <property type="match status" value="1"/>
</dbReference>
<dbReference type="InterPro" id="IPR036390">
    <property type="entry name" value="WH_DNA-bd_sf"/>
</dbReference>
<dbReference type="SMART" id="SM00866">
    <property type="entry name" value="UTRA"/>
    <property type="match status" value="1"/>
</dbReference>
<feature type="domain" description="HTH gntR-type" evidence="4">
    <location>
        <begin position="6"/>
        <end position="72"/>
    </location>
</feature>
<dbReference type="Gene3D" id="1.10.10.10">
    <property type="entry name" value="Winged helix-like DNA-binding domain superfamily/Winged helix DNA-binding domain"/>
    <property type="match status" value="1"/>
</dbReference>
<comment type="caution">
    <text evidence="5">The sequence shown here is derived from an EMBL/GenBank/DDBJ whole genome shotgun (WGS) entry which is preliminary data.</text>
</comment>
<evidence type="ECO:0000259" key="4">
    <source>
        <dbReference type="PROSITE" id="PS50949"/>
    </source>
</evidence>
<keyword evidence="1" id="KW-0805">Transcription regulation</keyword>
<keyword evidence="3" id="KW-0804">Transcription</keyword>
<proteinExistence type="predicted"/>
<organism evidence="5 6">
    <name type="scientific">Rothia koreensis</name>
    <dbReference type="NCBI Taxonomy" id="592378"/>
    <lineage>
        <taxon>Bacteria</taxon>
        <taxon>Bacillati</taxon>
        <taxon>Actinomycetota</taxon>
        <taxon>Actinomycetes</taxon>
        <taxon>Micrococcales</taxon>
        <taxon>Micrococcaceae</taxon>
        <taxon>Rothia</taxon>
    </lineage>
</organism>
<accession>A0A7K1LKT7</accession>
<evidence type="ECO:0000313" key="6">
    <source>
        <dbReference type="Proteomes" id="UP000462152"/>
    </source>
</evidence>
<dbReference type="GO" id="GO:0045892">
    <property type="term" value="P:negative regulation of DNA-templated transcription"/>
    <property type="evidence" value="ECO:0007669"/>
    <property type="project" value="TreeGrafter"/>
</dbReference>
<keyword evidence="6" id="KW-1185">Reference proteome</keyword>
<dbReference type="GO" id="GO:0003700">
    <property type="term" value="F:DNA-binding transcription factor activity"/>
    <property type="evidence" value="ECO:0007669"/>
    <property type="project" value="InterPro"/>
</dbReference>
<evidence type="ECO:0000313" key="5">
    <source>
        <dbReference type="EMBL" id="MUN55779.1"/>
    </source>
</evidence>
<dbReference type="EMBL" id="WOGT01000008">
    <property type="protein sequence ID" value="MUN55779.1"/>
    <property type="molecule type" value="Genomic_DNA"/>
</dbReference>
<evidence type="ECO:0000256" key="1">
    <source>
        <dbReference type="ARBA" id="ARBA00023015"/>
    </source>
</evidence>
<reference evidence="5 6" key="1">
    <citation type="submission" date="2019-12" db="EMBL/GenBank/DDBJ databases">
        <authorList>
            <person name="Li J."/>
            <person name="Shi Y."/>
            <person name="Xu G."/>
            <person name="Xiao D."/>
            <person name="Ran X."/>
        </authorList>
    </citation>
    <scope>NUCLEOTIDE SEQUENCE [LARGE SCALE GENOMIC DNA]</scope>
    <source>
        <strain evidence="5 6">JCM 15915</strain>
    </source>
</reference>
<dbReference type="InterPro" id="IPR036388">
    <property type="entry name" value="WH-like_DNA-bd_sf"/>
</dbReference>
<dbReference type="SUPFAM" id="SSF64288">
    <property type="entry name" value="Chorismate lyase-like"/>
    <property type="match status" value="1"/>
</dbReference>
<dbReference type="InterPro" id="IPR000524">
    <property type="entry name" value="Tscrpt_reg_HTH_GntR"/>
</dbReference>
<dbReference type="CDD" id="cd07377">
    <property type="entry name" value="WHTH_GntR"/>
    <property type="match status" value="1"/>
</dbReference>
<dbReference type="SUPFAM" id="SSF46785">
    <property type="entry name" value="Winged helix' DNA-binding domain"/>
    <property type="match status" value="1"/>
</dbReference>
<dbReference type="AlphaFoldDB" id="A0A7K1LKT7"/>
<name>A0A7K1LKT7_9MICC</name>
<dbReference type="PANTHER" id="PTHR44846:SF1">
    <property type="entry name" value="MANNOSYL-D-GLYCERATE TRANSPORT_METABOLISM SYSTEM REPRESSOR MNGR-RELATED"/>
    <property type="match status" value="1"/>
</dbReference>
<sequence length="253" mass="28501">MSAASMPKYRAVERQLRARVAELEDGTLLPTEARMCEEYDVSRITLRRAIEEIARDGLVTRHRGHGTKVSRPAPTTTENHVEQGEHFDSRFTGFFGQLTGFGHRVHSDILEFGLVRANTSVAGALRVDRHSEVLHMSRRRYVDGNVHQLSRTWFGPDRFPGIETEDFFEQSLYGCLEEKYGVSIAQQDLSVSLRVPSRDEARTLGITDRQPRLSLQITACSSDGEPFLYGESVFVSTDAHIYFTAGGNRPENP</sequence>
<dbReference type="InterPro" id="IPR050679">
    <property type="entry name" value="Bact_HTH_transcr_reg"/>
</dbReference>
<dbReference type="PANTHER" id="PTHR44846">
    <property type="entry name" value="MANNOSYL-D-GLYCERATE TRANSPORT/METABOLISM SYSTEM REPRESSOR MNGR-RELATED"/>
    <property type="match status" value="1"/>
</dbReference>
<dbReference type="Gene3D" id="3.40.1410.10">
    <property type="entry name" value="Chorismate lyase-like"/>
    <property type="match status" value="1"/>
</dbReference>
<dbReference type="Proteomes" id="UP000462152">
    <property type="component" value="Unassembled WGS sequence"/>
</dbReference>
<dbReference type="GO" id="GO:0003677">
    <property type="term" value="F:DNA binding"/>
    <property type="evidence" value="ECO:0007669"/>
    <property type="project" value="UniProtKB-KW"/>
</dbReference>